<dbReference type="EMBL" id="AY644730">
    <property type="protein sequence ID" value="AAV87475.1"/>
    <property type="molecule type" value="Genomic_DNA"/>
</dbReference>
<dbReference type="PROSITE" id="PS01132">
    <property type="entry name" value="ACTINS_ACT_LIKE"/>
    <property type="match status" value="1"/>
</dbReference>
<name>Q32ZB6_9SPIT</name>
<dbReference type="GO" id="GO:0016787">
    <property type="term" value="F:hydrolase activity"/>
    <property type="evidence" value="ECO:0007669"/>
    <property type="project" value="UniProtKB-KW"/>
</dbReference>
<dbReference type="InterPro" id="IPR020902">
    <property type="entry name" value="Actin/actin-like_CS"/>
</dbReference>
<proteinExistence type="inferred from homology"/>
<dbReference type="InterPro" id="IPR043129">
    <property type="entry name" value="ATPase_NBD"/>
</dbReference>
<comment type="similarity">
    <text evidence="1 6">Belongs to the actin family.</text>
</comment>
<evidence type="ECO:0000313" key="7">
    <source>
        <dbReference type="EMBL" id="AAV87475.1"/>
    </source>
</evidence>
<comment type="catalytic activity">
    <reaction evidence="5">
        <text>ATP + H2O = ADP + phosphate + H(+)</text>
        <dbReference type="Rhea" id="RHEA:13065"/>
        <dbReference type="ChEBI" id="CHEBI:15377"/>
        <dbReference type="ChEBI" id="CHEBI:15378"/>
        <dbReference type="ChEBI" id="CHEBI:30616"/>
        <dbReference type="ChEBI" id="CHEBI:43474"/>
        <dbReference type="ChEBI" id="CHEBI:456216"/>
    </reaction>
</comment>
<dbReference type="InterPro" id="IPR004001">
    <property type="entry name" value="Actin_CS"/>
</dbReference>
<dbReference type="PRINTS" id="PR00190">
    <property type="entry name" value="ACTIN"/>
</dbReference>
<evidence type="ECO:0000256" key="5">
    <source>
        <dbReference type="ARBA" id="ARBA00049360"/>
    </source>
</evidence>
<dbReference type="AlphaFoldDB" id="Q32ZB6"/>
<dbReference type="FunFam" id="3.30.420.40:FF:000058">
    <property type="entry name" value="Putative actin-related protein 5"/>
    <property type="match status" value="1"/>
</dbReference>
<dbReference type="SMART" id="SM00268">
    <property type="entry name" value="ACTIN"/>
    <property type="match status" value="1"/>
</dbReference>
<keyword evidence="2" id="KW-0547">Nucleotide-binding</keyword>
<evidence type="ECO:0000256" key="6">
    <source>
        <dbReference type="RuleBase" id="RU000487"/>
    </source>
</evidence>
<dbReference type="PROSITE" id="PS00432">
    <property type="entry name" value="ACTINS_2"/>
    <property type="match status" value="1"/>
</dbReference>
<dbReference type="PROSITE" id="PS00406">
    <property type="entry name" value="ACTINS_1"/>
    <property type="match status" value="1"/>
</dbReference>
<dbReference type="Gene3D" id="3.90.640.10">
    <property type="entry name" value="Actin, Chain A, domain 4"/>
    <property type="match status" value="1"/>
</dbReference>
<accession>Q32ZB6</accession>
<evidence type="ECO:0000256" key="4">
    <source>
        <dbReference type="ARBA" id="ARBA00022840"/>
    </source>
</evidence>
<dbReference type="SUPFAM" id="SSF53067">
    <property type="entry name" value="Actin-like ATPase domain"/>
    <property type="match status" value="2"/>
</dbReference>
<dbReference type="GO" id="GO:0005524">
    <property type="term" value="F:ATP binding"/>
    <property type="evidence" value="ECO:0007669"/>
    <property type="project" value="UniProtKB-KW"/>
</dbReference>
<dbReference type="FunFam" id="3.30.420.40:FF:000291">
    <property type="entry name" value="Actin, alpha skeletal muscle"/>
    <property type="match status" value="1"/>
</dbReference>
<dbReference type="PANTHER" id="PTHR11937">
    <property type="entry name" value="ACTIN"/>
    <property type="match status" value="1"/>
</dbReference>
<reference evidence="7" key="1">
    <citation type="submission" date="2004-06" db="EMBL/GenBank/DDBJ databases">
        <authorList>
            <person name="Chang W.-J."/>
        </authorList>
    </citation>
    <scope>NUCLEOTIDE SEQUENCE</scope>
    <source>
        <strain evidence="7">HKCONS75</strain>
    </source>
</reference>
<dbReference type="InterPro" id="IPR004000">
    <property type="entry name" value="Actin"/>
</dbReference>
<reference evidence="7" key="2">
    <citation type="journal article" date="2005" name="Proc. Natl. Acad. Sci. U.S.A.">
        <title>The evolutionary origin of a complex scrambled gene.</title>
        <authorList>
            <person name="Chang W.J."/>
            <person name="Bryson P.D."/>
            <person name="Liang H."/>
            <person name="Shin M.K."/>
            <person name="Landweber L.F."/>
        </authorList>
    </citation>
    <scope>NUCLEOTIDE SEQUENCE</scope>
    <source>
        <strain evidence="7">HKCONS75</strain>
    </source>
</reference>
<evidence type="ECO:0000256" key="3">
    <source>
        <dbReference type="ARBA" id="ARBA00022801"/>
    </source>
</evidence>
<organism evidence="7">
    <name type="scientific">Holosticha sp. WJC-2003</name>
    <dbReference type="NCBI Taxonomy" id="243311"/>
    <lineage>
        <taxon>Eukaryota</taxon>
        <taxon>Sar</taxon>
        <taxon>Alveolata</taxon>
        <taxon>Ciliophora</taxon>
        <taxon>Intramacronucleata</taxon>
        <taxon>Spirotrichea</taxon>
        <taxon>Stichotrichia</taxon>
        <taxon>Urostylida</taxon>
        <taxon>Holostichidae</taxon>
        <taxon>Holosticha</taxon>
    </lineage>
</organism>
<protein>
    <submittedName>
        <fullName evidence="7">Macronuclear actin I</fullName>
    </submittedName>
</protein>
<sequence>MSDDQQTVVIDNGSGVVKAGFSGEDAPRAIFPSIIGRPKTISALIGVEAKDEYLGDEAQQKRGVLKISYPIEHGIVKDWDDMEKIWNHTFYVELRVSPDEHPVLLTEAPLNPKVNREKMTQIMFETFNVPCLYVAIQAVLSLYSAGRTTGIVCDSGDGVTHTVPIYEGFSIPHAVSRIQLAGRDLTQFMAKLLTERGYSFTSSAELEIVRDIKEKLCFVALDYEAAYKQSFDSSTFEKNYELPDGKVITIGSERFRAPEYLFKPLEMNGRELDSIQDLTYNSIQECDVDVRRDLYQNIILSGGTTMYDGIGERLLKEIENRAPKSITVKVIASPDRRYAVWRGGSTLTSLSTFASMWITKEDYDEHGAQIVHRKCI</sequence>
<evidence type="ECO:0000256" key="1">
    <source>
        <dbReference type="ARBA" id="ARBA00006752"/>
    </source>
</evidence>
<dbReference type="Gene3D" id="3.30.420.40">
    <property type="match status" value="2"/>
</dbReference>
<dbReference type="Pfam" id="PF00022">
    <property type="entry name" value="Actin"/>
    <property type="match status" value="1"/>
</dbReference>
<keyword evidence="4" id="KW-0067">ATP-binding</keyword>
<dbReference type="FunFam" id="3.90.640.10:FF:000047">
    <property type="entry name" value="Actin, alpha skeletal muscle"/>
    <property type="match status" value="1"/>
</dbReference>
<evidence type="ECO:0000256" key="2">
    <source>
        <dbReference type="ARBA" id="ARBA00022741"/>
    </source>
</evidence>
<keyword evidence="3" id="KW-0378">Hydrolase</keyword>